<comment type="caution">
    <text evidence="1">The sequence shown here is derived from an EMBL/GenBank/DDBJ whole genome shotgun (WGS) entry which is preliminary data.</text>
</comment>
<protein>
    <submittedName>
        <fullName evidence="1">Uncharacterized protein</fullName>
    </submittedName>
</protein>
<sequence>MVHQFKDVGQKREHHPSSELEVEKELGVDKLAVPMSCNEPNQAWNKREILERLDSNALKLDTLQITVD</sequence>
<proteinExistence type="predicted"/>
<evidence type="ECO:0000313" key="2">
    <source>
        <dbReference type="Proteomes" id="UP001062846"/>
    </source>
</evidence>
<name>A0ACC0P8L9_RHOML</name>
<keyword evidence="2" id="KW-1185">Reference proteome</keyword>
<dbReference type="EMBL" id="CM046391">
    <property type="protein sequence ID" value="KAI8561103.1"/>
    <property type="molecule type" value="Genomic_DNA"/>
</dbReference>
<evidence type="ECO:0000313" key="1">
    <source>
        <dbReference type="EMBL" id="KAI8561103.1"/>
    </source>
</evidence>
<reference evidence="1" key="1">
    <citation type="submission" date="2022-02" db="EMBL/GenBank/DDBJ databases">
        <title>Plant Genome Project.</title>
        <authorList>
            <person name="Zhang R.-G."/>
        </authorList>
    </citation>
    <scope>NUCLEOTIDE SEQUENCE</scope>
    <source>
        <strain evidence="1">AT1</strain>
    </source>
</reference>
<accession>A0ACC0P8L9</accession>
<dbReference type="Proteomes" id="UP001062846">
    <property type="component" value="Chromosome 4"/>
</dbReference>
<gene>
    <name evidence="1" type="ORF">RHMOL_Rhmol04G0310900</name>
</gene>
<organism evidence="1 2">
    <name type="scientific">Rhododendron molle</name>
    <name type="common">Chinese azalea</name>
    <name type="synonym">Azalea mollis</name>
    <dbReference type="NCBI Taxonomy" id="49168"/>
    <lineage>
        <taxon>Eukaryota</taxon>
        <taxon>Viridiplantae</taxon>
        <taxon>Streptophyta</taxon>
        <taxon>Embryophyta</taxon>
        <taxon>Tracheophyta</taxon>
        <taxon>Spermatophyta</taxon>
        <taxon>Magnoliopsida</taxon>
        <taxon>eudicotyledons</taxon>
        <taxon>Gunneridae</taxon>
        <taxon>Pentapetalae</taxon>
        <taxon>asterids</taxon>
        <taxon>Ericales</taxon>
        <taxon>Ericaceae</taxon>
        <taxon>Ericoideae</taxon>
        <taxon>Rhodoreae</taxon>
        <taxon>Rhododendron</taxon>
    </lineage>
</organism>